<proteinExistence type="predicted"/>
<keyword evidence="5" id="KW-1185">Reference proteome</keyword>
<dbReference type="GeneID" id="40308574"/>
<dbReference type="EMBL" id="NWUJ01000002">
    <property type="protein sequence ID" value="PFH37135.1"/>
    <property type="molecule type" value="Genomic_DNA"/>
</dbReference>
<accession>A0A2A9MGM9</accession>
<keyword evidence="2" id="KW-0472">Membrane</keyword>
<sequence>MKPSKVICFWQAFAVAAAMWARQFHPGGRPAAAHPSGRVFMPRFSWDSQEFPTGEHSAAWGKGVLRGQQYFIPKHSGTSLPVILPIGTQYIDASKEFVVGIQSCPAVSKLEEHNKQDVAESTAKFGDDRSVGAKPLVMHCELLLFKYDARTGKHAATFRSVFDGGGRGTVMGFYVNEPKNEHFPQASNTVLLWYWGQWVSKSMSVCTAGDKAYFRTNGPSGADADLLDGQSYRRAFGGTDDEVRRNAHLTTAYNLPVGARLCRQKTREKDWNTAPDPARNVRAMDLEFASSNCVELANTAMLPIDSVSCHEVPFDPEVPLGRIIAASFPFDSADPGLHQPKQDWSTFNVNGKAIYRGMRVVLHRSKFNPKVIRMEHPVDGYNYYMPYYHMVADEKTSYPWKSCAVSEVTIRPVRISHHPLSCARCEDFGFGYMNSNTRLLVFWCIDSLASSERLGPGLVLHEIVVGKRSLVFSLHHDAKLPSSMPYKSDSFYNWYRDVNVVSKPDSDIIYAFYICDLYPKLEDFRFGPVASSSLFWGTFRSSAASVNQTPVRGRPIISEVFSPELSSLAVILVDPAEEVFMLLFENAIDQFFNGIMFTAKKGGEVLEGADFMLPNSTPQTYDSSAYGTRFDAGPEGVAYRIQLSPGPASAEEAKDIKAPRLPQASAKTFHRFHRIQASKFEAACDGWWLPPLRDAPCTPACYKFQTFRTKTDASINSSCPWKDRTLRAVPCSASGCSWVEFDVADPSLEPSVDRNIQTAGATFFPGSLSPVTFDLKRISDITEILLIFNETVIGPKFDVELSFLNGFGQEFSTTRIATGGSQFPVEFPFDRTYVRNCDWNGPCAQKFRHTNAGSVVKASSMQVYGVQGIGVVYHGKDHQAELLEIRVKGRPESLECPEHGFFTDSGKCARPSGLLIPAKLGDLDCQGFWTDWATCDHFCRQLRFFSRSRDPLPGGKPCPFVDHRPCNEGRYCNVNDEKFASVLERFKDRDCEYEVGDWSDCINCRELRYTHILEQAARQGRPCPEEVIETRFCNRECEQLFANASTVPPTTGTSATITVTTQRTTTTSTCPPMMTTLTQITASGSSRLDEYIAIGIVAVNVALFVIILATGFCCLIWKSKRFETSLETRRHLLQLKKDVFQAKVAAAANAAAAVRKDATAPSPPRQDSVAKDVKPTEDVASSRKRKRDDRHLVCPRSTKTLFHESGVMPLQPTQVSAAGERFDHANGA</sequence>
<dbReference type="AlphaFoldDB" id="A0A2A9MGM9"/>
<keyword evidence="2" id="KW-1133">Transmembrane helix</keyword>
<evidence type="ECO:0000256" key="1">
    <source>
        <dbReference type="SAM" id="MobiDB-lite"/>
    </source>
</evidence>
<keyword evidence="2" id="KW-0812">Transmembrane</keyword>
<feature type="compositionally biased region" description="Basic and acidic residues" evidence="1">
    <location>
        <begin position="1168"/>
        <end position="1181"/>
    </location>
</feature>
<keyword evidence="3" id="KW-0732">Signal</keyword>
<reference evidence="4 5" key="1">
    <citation type="submission" date="2017-09" db="EMBL/GenBank/DDBJ databases">
        <title>Genome sequencing of Besnoitia besnoiti strain Bb-Ger1.</title>
        <authorList>
            <person name="Schares G."/>
            <person name="Venepally P."/>
            <person name="Lorenzi H.A."/>
        </authorList>
    </citation>
    <scope>NUCLEOTIDE SEQUENCE [LARGE SCALE GENOMIC DNA]</scope>
    <source>
        <strain evidence="4 5">Bb-Ger1</strain>
    </source>
</reference>
<feature type="chain" id="PRO_5013287276" description="Transmembrane protein" evidence="3">
    <location>
        <begin position="19"/>
        <end position="1228"/>
    </location>
</feature>
<feature type="signal peptide" evidence="3">
    <location>
        <begin position="1"/>
        <end position="18"/>
    </location>
</feature>
<gene>
    <name evidence="4" type="ORF">BESB_035930</name>
</gene>
<feature type="region of interest" description="Disordered" evidence="1">
    <location>
        <begin position="1153"/>
        <end position="1228"/>
    </location>
</feature>
<evidence type="ECO:0000313" key="5">
    <source>
        <dbReference type="Proteomes" id="UP000224006"/>
    </source>
</evidence>
<dbReference type="InterPro" id="IPR000884">
    <property type="entry name" value="TSP1_rpt"/>
</dbReference>
<dbReference type="RefSeq" id="XP_029221144.1">
    <property type="nucleotide sequence ID" value="XM_029362179.1"/>
</dbReference>
<feature type="transmembrane region" description="Helical" evidence="2">
    <location>
        <begin position="1091"/>
        <end position="1117"/>
    </location>
</feature>
<comment type="caution">
    <text evidence="4">The sequence shown here is derived from an EMBL/GenBank/DDBJ whole genome shotgun (WGS) entry which is preliminary data.</text>
</comment>
<evidence type="ECO:0000313" key="4">
    <source>
        <dbReference type="EMBL" id="PFH37135.1"/>
    </source>
</evidence>
<evidence type="ECO:0000256" key="2">
    <source>
        <dbReference type="SAM" id="Phobius"/>
    </source>
</evidence>
<organism evidence="4 5">
    <name type="scientific">Besnoitia besnoiti</name>
    <name type="common">Apicomplexan protozoan</name>
    <dbReference type="NCBI Taxonomy" id="94643"/>
    <lineage>
        <taxon>Eukaryota</taxon>
        <taxon>Sar</taxon>
        <taxon>Alveolata</taxon>
        <taxon>Apicomplexa</taxon>
        <taxon>Conoidasida</taxon>
        <taxon>Coccidia</taxon>
        <taxon>Eucoccidiorida</taxon>
        <taxon>Eimeriorina</taxon>
        <taxon>Sarcocystidae</taxon>
        <taxon>Besnoitia</taxon>
    </lineage>
</organism>
<dbReference type="Proteomes" id="UP000224006">
    <property type="component" value="Chromosome II"/>
</dbReference>
<evidence type="ECO:0000256" key="3">
    <source>
        <dbReference type="SAM" id="SignalP"/>
    </source>
</evidence>
<dbReference type="OrthoDB" id="328970at2759"/>
<dbReference type="KEGG" id="bbes:BESB_035930"/>
<evidence type="ECO:0008006" key="6">
    <source>
        <dbReference type="Google" id="ProtNLM"/>
    </source>
</evidence>
<dbReference type="VEuPathDB" id="ToxoDB:BESB_035930"/>
<name>A0A2A9MGM9_BESBE</name>
<protein>
    <recommendedName>
        <fullName evidence="6">Transmembrane protein</fullName>
    </recommendedName>
</protein>
<dbReference type="SMART" id="SM00209">
    <property type="entry name" value="TSP1"/>
    <property type="match status" value="2"/>
</dbReference>